<reference evidence="4 5" key="1">
    <citation type="journal article" date="2016" name="Nat. Commun.">
        <title>Thousands of microbial genomes shed light on interconnected biogeochemical processes in an aquifer system.</title>
        <authorList>
            <person name="Anantharaman K."/>
            <person name="Brown C.T."/>
            <person name="Hug L.A."/>
            <person name="Sharon I."/>
            <person name="Castelle C.J."/>
            <person name="Probst A.J."/>
            <person name="Thomas B.C."/>
            <person name="Singh A."/>
            <person name="Wilkins M.J."/>
            <person name="Karaoz U."/>
            <person name="Brodie E.L."/>
            <person name="Williams K.H."/>
            <person name="Hubbard S.S."/>
            <person name="Banfield J.F."/>
        </authorList>
    </citation>
    <scope>NUCLEOTIDE SEQUENCE [LARGE SCALE GENOMIC DNA]</scope>
</reference>
<keyword evidence="1" id="KW-0808">Transferase</keyword>
<evidence type="ECO:0000259" key="3">
    <source>
        <dbReference type="Pfam" id="PF01467"/>
    </source>
</evidence>
<dbReference type="Pfam" id="PF01467">
    <property type="entry name" value="CTP_transf_like"/>
    <property type="match status" value="1"/>
</dbReference>
<dbReference type="Gene3D" id="3.40.50.620">
    <property type="entry name" value="HUPs"/>
    <property type="match status" value="1"/>
</dbReference>
<dbReference type="InterPro" id="IPR050385">
    <property type="entry name" value="Archaeal_FAD_synthase"/>
</dbReference>
<dbReference type="InterPro" id="IPR014729">
    <property type="entry name" value="Rossmann-like_a/b/a_fold"/>
</dbReference>
<dbReference type="NCBIfam" id="TIGR00125">
    <property type="entry name" value="cyt_tran_rel"/>
    <property type="match status" value="1"/>
</dbReference>
<name>A0A1F6WXN6_9BACT</name>
<dbReference type="Proteomes" id="UP000177001">
    <property type="component" value="Unassembled WGS sequence"/>
</dbReference>
<dbReference type="PANTHER" id="PTHR43793">
    <property type="entry name" value="FAD SYNTHASE"/>
    <property type="match status" value="1"/>
</dbReference>
<keyword evidence="2" id="KW-0548">Nucleotidyltransferase</keyword>
<proteinExistence type="predicted"/>
<protein>
    <recommendedName>
        <fullName evidence="3">Cytidyltransferase-like domain-containing protein</fullName>
    </recommendedName>
</protein>
<dbReference type="EMBL" id="MFUR01000013">
    <property type="protein sequence ID" value="OGI86656.1"/>
    <property type="molecule type" value="Genomic_DNA"/>
</dbReference>
<feature type="domain" description="Cytidyltransferase-like" evidence="3">
    <location>
        <begin position="5"/>
        <end position="127"/>
    </location>
</feature>
<dbReference type="GO" id="GO:0016779">
    <property type="term" value="F:nucleotidyltransferase activity"/>
    <property type="evidence" value="ECO:0007669"/>
    <property type="project" value="UniProtKB-KW"/>
</dbReference>
<dbReference type="InterPro" id="IPR004821">
    <property type="entry name" value="Cyt_trans-like"/>
</dbReference>
<dbReference type="SUPFAM" id="SSF52374">
    <property type="entry name" value="Nucleotidylyl transferase"/>
    <property type="match status" value="1"/>
</dbReference>
<accession>A0A1F6WXN6</accession>
<organism evidence="4 5">
    <name type="scientific">Candidatus Nomurabacteria bacterium RIFCSPLOWO2_01_FULL_36_16</name>
    <dbReference type="NCBI Taxonomy" id="1801767"/>
    <lineage>
        <taxon>Bacteria</taxon>
        <taxon>Candidatus Nomuraibacteriota</taxon>
    </lineage>
</organism>
<evidence type="ECO:0000256" key="1">
    <source>
        <dbReference type="ARBA" id="ARBA00022679"/>
    </source>
</evidence>
<evidence type="ECO:0000313" key="4">
    <source>
        <dbReference type="EMBL" id="OGI86656.1"/>
    </source>
</evidence>
<sequence length="133" mass="15637">MIKGFTCGALDLLHAGHVLMLKECRAQCDYLIVGLEIDPSVDRSWKKKPIETLEERRIRLEGCKYVDEIITYTDEVDLYNLLKKLNPDVRFMGADWKDKPNYSRDKLPDMKVVYNSRDHKFSSSNLRERIKNQ</sequence>
<comment type="caution">
    <text evidence="4">The sequence shown here is derived from an EMBL/GenBank/DDBJ whole genome shotgun (WGS) entry which is preliminary data.</text>
</comment>
<dbReference type="PANTHER" id="PTHR43793:SF1">
    <property type="entry name" value="FAD SYNTHASE"/>
    <property type="match status" value="1"/>
</dbReference>
<gene>
    <name evidence="4" type="ORF">A3A91_03020</name>
</gene>
<evidence type="ECO:0000313" key="5">
    <source>
        <dbReference type="Proteomes" id="UP000177001"/>
    </source>
</evidence>
<evidence type="ECO:0000256" key="2">
    <source>
        <dbReference type="ARBA" id="ARBA00022695"/>
    </source>
</evidence>
<dbReference type="AlphaFoldDB" id="A0A1F6WXN6"/>